<dbReference type="EMBL" id="UINC01118255">
    <property type="protein sequence ID" value="SVC91261.1"/>
    <property type="molecule type" value="Genomic_DNA"/>
</dbReference>
<keyword evidence="4" id="KW-0106">Calcium</keyword>
<protein>
    <recommendedName>
        <fullName evidence="5">Sulfatase N-terminal domain-containing protein</fullName>
    </recommendedName>
</protein>
<dbReference type="Pfam" id="PF00884">
    <property type="entry name" value="Sulfatase"/>
    <property type="match status" value="1"/>
</dbReference>
<gene>
    <name evidence="6" type="ORF">METZ01_LOCUS344115</name>
</gene>
<feature type="non-terminal residue" evidence="6">
    <location>
        <position position="320"/>
    </location>
</feature>
<dbReference type="InterPro" id="IPR024607">
    <property type="entry name" value="Sulfatase_CS"/>
</dbReference>
<dbReference type="GO" id="GO:0046872">
    <property type="term" value="F:metal ion binding"/>
    <property type="evidence" value="ECO:0007669"/>
    <property type="project" value="UniProtKB-KW"/>
</dbReference>
<dbReference type="InterPro" id="IPR000917">
    <property type="entry name" value="Sulfatase_N"/>
</dbReference>
<dbReference type="SUPFAM" id="SSF53649">
    <property type="entry name" value="Alkaline phosphatase-like"/>
    <property type="match status" value="1"/>
</dbReference>
<dbReference type="PANTHER" id="PTHR42693:SF53">
    <property type="entry name" value="ENDO-4-O-SULFATASE"/>
    <property type="match status" value="1"/>
</dbReference>
<evidence type="ECO:0000256" key="1">
    <source>
        <dbReference type="ARBA" id="ARBA00008779"/>
    </source>
</evidence>
<dbReference type="Gene3D" id="3.40.720.10">
    <property type="entry name" value="Alkaline Phosphatase, subunit A"/>
    <property type="match status" value="1"/>
</dbReference>
<dbReference type="GO" id="GO:0004065">
    <property type="term" value="F:arylsulfatase activity"/>
    <property type="evidence" value="ECO:0007669"/>
    <property type="project" value="TreeGrafter"/>
</dbReference>
<evidence type="ECO:0000313" key="6">
    <source>
        <dbReference type="EMBL" id="SVC91261.1"/>
    </source>
</evidence>
<dbReference type="PANTHER" id="PTHR42693">
    <property type="entry name" value="ARYLSULFATASE FAMILY MEMBER"/>
    <property type="match status" value="1"/>
</dbReference>
<evidence type="ECO:0000256" key="3">
    <source>
        <dbReference type="ARBA" id="ARBA00022801"/>
    </source>
</evidence>
<comment type="similarity">
    <text evidence="1">Belongs to the sulfatase family.</text>
</comment>
<dbReference type="PROSITE" id="PS00149">
    <property type="entry name" value="SULFATASE_2"/>
    <property type="match status" value="1"/>
</dbReference>
<dbReference type="InterPro" id="IPR017850">
    <property type="entry name" value="Alkaline_phosphatase_core_sf"/>
</dbReference>
<keyword evidence="3" id="KW-0378">Hydrolase</keyword>
<keyword evidence="2" id="KW-0479">Metal-binding</keyword>
<sequence>MSFFHPNLLWIFCDQLRYHALSCNGDPNIHTPNIDRLASEGVRCTNAYSHYPVCVPFRAGLVTGQYATSCNVPFHGDILHPEHRTIADSFRVAGYRTSYVGKWHLAGERGINLVSEAGWAGEDYWVHPDNRGGFEDWFGFNLSNNFYRTFYCHGEQVAPFELDGYQTDALTNLSLEYLNGYDSDQPWFHVLSFESPHPGTGGNPKYKGFPVPAEYEEMFEPGMIELRDNVPTDKQAQARQTLCGYYAMIANLDDNVGRILDWLDQTGQANETLVVFFSDHGDMMGSQGLWHKQVPYDESIRIPEIFRLPKVLDEGKVYAG</sequence>
<dbReference type="AlphaFoldDB" id="A0A382R3U8"/>
<evidence type="ECO:0000256" key="2">
    <source>
        <dbReference type="ARBA" id="ARBA00022723"/>
    </source>
</evidence>
<evidence type="ECO:0000256" key="4">
    <source>
        <dbReference type="ARBA" id="ARBA00022837"/>
    </source>
</evidence>
<name>A0A382R3U8_9ZZZZ</name>
<proteinExistence type="inferred from homology"/>
<evidence type="ECO:0000259" key="5">
    <source>
        <dbReference type="Pfam" id="PF00884"/>
    </source>
</evidence>
<organism evidence="6">
    <name type="scientific">marine metagenome</name>
    <dbReference type="NCBI Taxonomy" id="408172"/>
    <lineage>
        <taxon>unclassified sequences</taxon>
        <taxon>metagenomes</taxon>
        <taxon>ecological metagenomes</taxon>
    </lineage>
</organism>
<reference evidence="6" key="1">
    <citation type="submission" date="2018-05" db="EMBL/GenBank/DDBJ databases">
        <authorList>
            <person name="Lanie J.A."/>
            <person name="Ng W.-L."/>
            <person name="Kazmierczak K.M."/>
            <person name="Andrzejewski T.M."/>
            <person name="Davidsen T.M."/>
            <person name="Wayne K.J."/>
            <person name="Tettelin H."/>
            <person name="Glass J.I."/>
            <person name="Rusch D."/>
            <person name="Podicherti R."/>
            <person name="Tsui H.-C.T."/>
            <person name="Winkler M.E."/>
        </authorList>
    </citation>
    <scope>NUCLEOTIDE SEQUENCE</scope>
</reference>
<feature type="domain" description="Sulfatase N-terminal" evidence="5">
    <location>
        <begin position="6"/>
        <end position="311"/>
    </location>
</feature>
<accession>A0A382R3U8</accession>
<dbReference type="InterPro" id="IPR050738">
    <property type="entry name" value="Sulfatase"/>
</dbReference>